<protein>
    <submittedName>
        <fullName evidence="3">Uncharacterized protein</fullName>
    </submittedName>
</protein>
<keyword evidence="2" id="KW-0812">Transmembrane</keyword>
<evidence type="ECO:0000313" key="3">
    <source>
        <dbReference type="EMBL" id="SPF68412.1"/>
    </source>
</evidence>
<evidence type="ECO:0000256" key="2">
    <source>
        <dbReference type="SAM" id="Phobius"/>
    </source>
</evidence>
<dbReference type="Proteomes" id="UP000265962">
    <property type="component" value="Unassembled WGS sequence"/>
</dbReference>
<sequence>MSTPQPPVHGAPGPFPMGGQAPQNAWPGQAPQNAWPGQGPYAGAWPTPGGTPAPTGRTTRPRRTRAVIIIGAVVLALIIGAALTRTALGGSDEDLSRKIVEEYLTAVAEGDADKAKGFLSYSSADESLLTDEVLRVSNELAPMTNITVGSVTASSEHANDYLVQASYDIGDESVSTTMTVFITSRRSLLPSKKIVTITDHTRLSLSLFEDVDFTVNGVTPDTDYPDVFPGTYELAVSNEYLEITGDPIAALDPAGNAYSPFDTGPDGRREKNTVGVSEAGVQMFREKVVAEATECLASTRLSPGCGTWVPQRPDRELRCEEVREDSVHRWQEPEEAAKLQNVTPVHRLGPPTTLEAVSTQLGDIEVTATCRQGDTWTEQRLYSYEATYFGTASIDLTDPDLAVVWGR</sequence>
<feature type="transmembrane region" description="Helical" evidence="2">
    <location>
        <begin position="66"/>
        <end position="88"/>
    </location>
</feature>
<accession>A0A375I4P4</accession>
<dbReference type="EMBL" id="OMOH01000004">
    <property type="protein sequence ID" value="SPF68412.1"/>
    <property type="molecule type" value="Genomic_DNA"/>
</dbReference>
<name>A0A375I4P4_9ACTN</name>
<evidence type="ECO:0000256" key="1">
    <source>
        <dbReference type="SAM" id="MobiDB-lite"/>
    </source>
</evidence>
<keyword evidence="4" id="KW-1185">Reference proteome</keyword>
<feature type="compositionally biased region" description="Low complexity" evidence="1">
    <location>
        <begin position="39"/>
        <end position="58"/>
    </location>
</feature>
<evidence type="ECO:0000313" key="4">
    <source>
        <dbReference type="Proteomes" id="UP000265962"/>
    </source>
</evidence>
<keyword evidence="2" id="KW-1133">Transmembrane helix</keyword>
<dbReference type="OrthoDB" id="3721275at2"/>
<proteinExistence type="predicted"/>
<keyword evidence="2" id="KW-0472">Membrane</keyword>
<feature type="region of interest" description="Disordered" evidence="1">
    <location>
        <begin position="1"/>
        <end position="62"/>
    </location>
</feature>
<organism evidence="3 4">
    <name type="scientific">Propionibacterium ruminifibrarum</name>
    <dbReference type="NCBI Taxonomy" id="1962131"/>
    <lineage>
        <taxon>Bacteria</taxon>
        <taxon>Bacillati</taxon>
        <taxon>Actinomycetota</taxon>
        <taxon>Actinomycetes</taxon>
        <taxon>Propionibacteriales</taxon>
        <taxon>Propionibacteriaceae</taxon>
        <taxon>Propionibacterium</taxon>
    </lineage>
</organism>
<dbReference type="RefSeq" id="WP_147385376.1">
    <property type="nucleotide sequence ID" value="NZ_OMOH01000004.1"/>
</dbReference>
<reference evidence="4" key="1">
    <citation type="submission" date="2018-02" db="EMBL/GenBank/DDBJ databases">
        <authorList>
            <person name="Hornung B."/>
        </authorList>
    </citation>
    <scope>NUCLEOTIDE SEQUENCE [LARGE SCALE GENOMIC DNA]</scope>
</reference>
<gene>
    <name evidence="3" type="ORF">PROPJV5_1407</name>
</gene>
<feature type="compositionally biased region" description="Pro residues" evidence="1">
    <location>
        <begin position="1"/>
        <end position="15"/>
    </location>
</feature>
<dbReference type="AlphaFoldDB" id="A0A375I4P4"/>